<protein>
    <recommendedName>
        <fullName evidence="3">DUF4190 domain-containing protein</fullName>
    </recommendedName>
</protein>
<keyword evidence="2" id="KW-1133">Transmembrane helix</keyword>
<dbReference type="Pfam" id="PF13828">
    <property type="entry name" value="DUF4190"/>
    <property type="match status" value="1"/>
</dbReference>
<feature type="compositionally biased region" description="Low complexity" evidence="1">
    <location>
        <begin position="61"/>
        <end position="73"/>
    </location>
</feature>
<keyword evidence="2" id="KW-0812">Transmembrane</keyword>
<dbReference type="RefSeq" id="WP_085199717.1">
    <property type="nucleotide sequence ID" value="NZ_JACKVI010000012.1"/>
</dbReference>
<dbReference type="InterPro" id="IPR025241">
    <property type="entry name" value="DUF4190"/>
</dbReference>
<evidence type="ECO:0000256" key="1">
    <source>
        <dbReference type="SAM" id="MobiDB-lite"/>
    </source>
</evidence>
<dbReference type="AlphaFoldDB" id="A0A1X1UJS4"/>
<name>A0A1X1UJS4_9MYCO</name>
<feature type="region of interest" description="Disordered" evidence="1">
    <location>
        <begin position="1"/>
        <end position="98"/>
    </location>
</feature>
<evidence type="ECO:0000313" key="4">
    <source>
        <dbReference type="EMBL" id="ORV56909.1"/>
    </source>
</evidence>
<proteinExistence type="predicted"/>
<sequence>MSYPYQGSPEDKVPESDQPTQIAPTGWPPPEQAGQPQTHGTPSPPYGAWQQPYSPPPPYGAPQQPGGVPQSGAYEPPPIEQMPGQPAPFATPPPGYGYSPPQPPMAPWAGYPPPSYPPPGYPAGGYPAQQQTNRLAVWALVLSLIGIPLGLVVIGNAALIAGIVMGIVALNQISRTHQPGRGLAIAAIVTGAIALIIFVVFWDPGFFEGFFEGLRGQ</sequence>
<dbReference type="EMBL" id="LQOW01000031">
    <property type="protein sequence ID" value="ORV56909.1"/>
    <property type="molecule type" value="Genomic_DNA"/>
</dbReference>
<accession>A0A1X1UJS4</accession>
<feature type="compositionally biased region" description="Pro residues" evidence="1">
    <location>
        <begin position="75"/>
        <end position="98"/>
    </location>
</feature>
<feature type="domain" description="DUF4190" evidence="3">
    <location>
        <begin position="135"/>
        <end position="201"/>
    </location>
</feature>
<dbReference type="Proteomes" id="UP000194000">
    <property type="component" value="Unassembled WGS sequence"/>
</dbReference>
<evidence type="ECO:0000259" key="3">
    <source>
        <dbReference type="Pfam" id="PF13828"/>
    </source>
</evidence>
<reference evidence="4 5" key="1">
    <citation type="submission" date="2016-01" db="EMBL/GenBank/DDBJ databases">
        <title>The new phylogeny of the genus Mycobacterium.</title>
        <authorList>
            <person name="Tarcisio F."/>
            <person name="Conor M."/>
            <person name="Antonella G."/>
            <person name="Elisabetta G."/>
            <person name="Giulia F.S."/>
            <person name="Sara T."/>
            <person name="Anna F."/>
            <person name="Clotilde B."/>
            <person name="Roberto B."/>
            <person name="Veronica D.S."/>
            <person name="Fabio R."/>
            <person name="Monica P."/>
            <person name="Olivier J."/>
            <person name="Enrico T."/>
            <person name="Nicola S."/>
        </authorList>
    </citation>
    <scope>NUCLEOTIDE SEQUENCE [LARGE SCALE GENOMIC DNA]</scope>
    <source>
        <strain evidence="4 5">DSM 45731</strain>
    </source>
</reference>
<keyword evidence="5" id="KW-1185">Reference proteome</keyword>
<keyword evidence="2" id="KW-0472">Membrane</keyword>
<gene>
    <name evidence="4" type="ORF">AWC06_01530</name>
</gene>
<comment type="caution">
    <text evidence="4">The sequence shown here is derived from an EMBL/GenBank/DDBJ whole genome shotgun (WGS) entry which is preliminary data.</text>
</comment>
<feature type="transmembrane region" description="Helical" evidence="2">
    <location>
        <begin position="137"/>
        <end position="170"/>
    </location>
</feature>
<evidence type="ECO:0000313" key="5">
    <source>
        <dbReference type="Proteomes" id="UP000194000"/>
    </source>
</evidence>
<dbReference type="OrthoDB" id="4462868at2"/>
<evidence type="ECO:0000256" key="2">
    <source>
        <dbReference type="SAM" id="Phobius"/>
    </source>
</evidence>
<feature type="transmembrane region" description="Helical" evidence="2">
    <location>
        <begin position="182"/>
        <end position="202"/>
    </location>
</feature>
<organism evidence="4 5">
    <name type="scientific">Mycobacterium fragae</name>
    <dbReference type="NCBI Taxonomy" id="1260918"/>
    <lineage>
        <taxon>Bacteria</taxon>
        <taxon>Bacillati</taxon>
        <taxon>Actinomycetota</taxon>
        <taxon>Actinomycetes</taxon>
        <taxon>Mycobacteriales</taxon>
        <taxon>Mycobacteriaceae</taxon>
        <taxon>Mycobacterium</taxon>
    </lineage>
</organism>